<evidence type="ECO:0000313" key="3">
    <source>
        <dbReference type="Proteomes" id="UP000037035"/>
    </source>
</evidence>
<protein>
    <submittedName>
        <fullName evidence="2">Uncharacterized protein</fullName>
    </submittedName>
</protein>
<comment type="caution">
    <text evidence="2">The sequence shown here is derived from an EMBL/GenBank/DDBJ whole genome shotgun (WGS) entry which is preliminary data.</text>
</comment>
<keyword evidence="1" id="KW-0175">Coiled coil</keyword>
<organism evidence="2 3">
    <name type="scientific">Puccinia sorghi</name>
    <dbReference type="NCBI Taxonomy" id="27349"/>
    <lineage>
        <taxon>Eukaryota</taxon>
        <taxon>Fungi</taxon>
        <taxon>Dikarya</taxon>
        <taxon>Basidiomycota</taxon>
        <taxon>Pucciniomycotina</taxon>
        <taxon>Pucciniomycetes</taxon>
        <taxon>Pucciniales</taxon>
        <taxon>Pucciniaceae</taxon>
        <taxon>Puccinia</taxon>
    </lineage>
</organism>
<keyword evidence="3" id="KW-1185">Reference proteome</keyword>
<reference evidence="2 3" key="1">
    <citation type="submission" date="2015-08" db="EMBL/GenBank/DDBJ databases">
        <title>Next Generation Sequencing and Analysis of the Genome of Puccinia sorghi L Schw, the Causal Agent of Maize Common Rust.</title>
        <authorList>
            <person name="Rochi L."/>
            <person name="Burguener G."/>
            <person name="Darino M."/>
            <person name="Turjanski A."/>
            <person name="Kreff E."/>
            <person name="Dieguez M.J."/>
            <person name="Sacco F."/>
        </authorList>
    </citation>
    <scope>NUCLEOTIDE SEQUENCE [LARGE SCALE GENOMIC DNA]</scope>
    <source>
        <strain evidence="2 3">RO10H11247</strain>
    </source>
</reference>
<feature type="coiled-coil region" evidence="1">
    <location>
        <begin position="29"/>
        <end position="70"/>
    </location>
</feature>
<dbReference type="VEuPathDB" id="FungiDB:VP01_2318g4"/>
<evidence type="ECO:0000256" key="1">
    <source>
        <dbReference type="SAM" id="Coils"/>
    </source>
</evidence>
<dbReference type="AlphaFoldDB" id="A0A0L6V7T1"/>
<dbReference type="Proteomes" id="UP000037035">
    <property type="component" value="Unassembled WGS sequence"/>
</dbReference>
<proteinExistence type="predicted"/>
<gene>
    <name evidence="2" type="ORF">VP01_2318g4</name>
</gene>
<dbReference type="EMBL" id="LAVV01007190">
    <property type="protein sequence ID" value="KNZ56789.1"/>
    <property type="molecule type" value="Genomic_DNA"/>
</dbReference>
<evidence type="ECO:0000313" key="2">
    <source>
        <dbReference type="EMBL" id="KNZ56789.1"/>
    </source>
</evidence>
<sequence>MAGMDKLVACKKCNRDQSMAQLYEILKLREGINLQMAQLQDEVSRLKASLTQQTVENENAKNQLEIMQLRVEMNQPTHLCSCRRHDGGIWGENMSQQGQEPQIPNIPQDLPPMEGRISVGDVVSERGAGVGLV</sequence>
<name>A0A0L6V7T1_9BASI</name>
<accession>A0A0L6V7T1</accession>